<evidence type="ECO:0008006" key="4">
    <source>
        <dbReference type="Google" id="ProtNLM"/>
    </source>
</evidence>
<protein>
    <recommendedName>
        <fullName evidence="4">DUF4239 domain-containing protein</fullName>
    </recommendedName>
</protein>
<dbReference type="OrthoDB" id="8016862at2"/>
<accession>A0A1N7IZ35</accession>
<evidence type="ECO:0000313" key="3">
    <source>
        <dbReference type="Proteomes" id="UP000186221"/>
    </source>
</evidence>
<feature type="transmembrane region" description="Helical" evidence="1">
    <location>
        <begin position="215"/>
        <end position="235"/>
    </location>
</feature>
<dbReference type="RefSeq" id="WP_076483143.1">
    <property type="nucleotide sequence ID" value="NZ_FTOG01000001.1"/>
</dbReference>
<evidence type="ECO:0000256" key="1">
    <source>
        <dbReference type="SAM" id="Phobius"/>
    </source>
</evidence>
<evidence type="ECO:0000313" key="2">
    <source>
        <dbReference type="EMBL" id="SIS42330.1"/>
    </source>
</evidence>
<feature type="transmembrane region" description="Helical" evidence="1">
    <location>
        <begin position="189"/>
        <end position="208"/>
    </location>
</feature>
<keyword evidence="1" id="KW-1133">Transmembrane helix</keyword>
<gene>
    <name evidence="2" type="ORF">SAMN05421580_101163</name>
</gene>
<sequence>MGFDFFLAGFGLMAGPVFVLATVILALACYGVTRFLLGRNLDLDHRDLANSVTFRIAALHGMMLAIVFATELNNIQKTYAATEREAAMVSDVYYDLRRYDAEATQALRQRLAQYAHRVVTEEWATLAQDKTLSLEAWHDWERSYEAVLALDPKTEVQRSLKPILLSHVREISTLRQQREAAVREKLDSMFFIAAVVGLVMMATTYFHFPPNRLNLLLISAFAAYTGLITFFVLALSNPYISPGYVAPAAFQTILDGGMSKALDQIEATASPTQ</sequence>
<dbReference type="Pfam" id="PF14023">
    <property type="entry name" value="Bestrophin-like"/>
    <property type="match status" value="1"/>
</dbReference>
<dbReference type="STRING" id="453582.SAMN05421580_101163"/>
<feature type="transmembrane region" description="Helical" evidence="1">
    <location>
        <begin position="6"/>
        <end position="32"/>
    </location>
</feature>
<organism evidence="2 3">
    <name type="scientific">Rhodobacter aestuarii</name>
    <dbReference type="NCBI Taxonomy" id="453582"/>
    <lineage>
        <taxon>Bacteria</taxon>
        <taxon>Pseudomonadati</taxon>
        <taxon>Pseudomonadota</taxon>
        <taxon>Alphaproteobacteria</taxon>
        <taxon>Rhodobacterales</taxon>
        <taxon>Rhodobacter group</taxon>
        <taxon>Rhodobacter</taxon>
    </lineage>
</organism>
<name>A0A1N7IZ35_9RHOB</name>
<feature type="transmembrane region" description="Helical" evidence="1">
    <location>
        <begin position="52"/>
        <end position="70"/>
    </location>
</feature>
<dbReference type="Proteomes" id="UP000186221">
    <property type="component" value="Unassembled WGS sequence"/>
</dbReference>
<dbReference type="InterPro" id="IPR025333">
    <property type="entry name" value="DUF4239"/>
</dbReference>
<keyword evidence="3" id="KW-1185">Reference proteome</keyword>
<dbReference type="EMBL" id="FTOG01000001">
    <property type="protein sequence ID" value="SIS42330.1"/>
    <property type="molecule type" value="Genomic_DNA"/>
</dbReference>
<keyword evidence="1" id="KW-0472">Membrane</keyword>
<keyword evidence="1" id="KW-0812">Transmembrane</keyword>
<reference evidence="3" key="1">
    <citation type="submission" date="2017-01" db="EMBL/GenBank/DDBJ databases">
        <authorList>
            <person name="Varghese N."/>
            <person name="Submissions S."/>
        </authorList>
    </citation>
    <scope>NUCLEOTIDE SEQUENCE [LARGE SCALE GENOMIC DNA]</scope>
    <source>
        <strain evidence="3">DSM 19945</strain>
    </source>
</reference>
<dbReference type="AlphaFoldDB" id="A0A1N7IZ35"/>
<proteinExistence type="predicted"/>